<dbReference type="STRING" id="1799789.AX660_12430"/>
<evidence type="ECO:0000256" key="2">
    <source>
        <dbReference type="ARBA" id="ARBA00022908"/>
    </source>
</evidence>
<gene>
    <name evidence="6" type="ORF">AX660_12430</name>
</gene>
<keyword evidence="4" id="KW-0233">DNA recombination</keyword>
<protein>
    <recommendedName>
        <fullName evidence="5">Tyr recombinase domain-containing protein</fullName>
    </recommendedName>
</protein>
<proteinExistence type="inferred from homology"/>
<organism evidence="6 7">
    <name type="scientific">Paraglaciecola hydrolytica</name>
    <dbReference type="NCBI Taxonomy" id="1799789"/>
    <lineage>
        <taxon>Bacteria</taxon>
        <taxon>Pseudomonadati</taxon>
        <taxon>Pseudomonadota</taxon>
        <taxon>Gammaproteobacteria</taxon>
        <taxon>Alteromonadales</taxon>
        <taxon>Alteromonadaceae</taxon>
        <taxon>Paraglaciecola</taxon>
    </lineage>
</organism>
<comment type="similarity">
    <text evidence="1">Belongs to the 'phage' integrase family.</text>
</comment>
<evidence type="ECO:0000313" key="7">
    <source>
        <dbReference type="Proteomes" id="UP000070299"/>
    </source>
</evidence>
<dbReference type="InterPro" id="IPR013762">
    <property type="entry name" value="Integrase-like_cat_sf"/>
</dbReference>
<dbReference type="PANTHER" id="PTHR30349">
    <property type="entry name" value="PHAGE INTEGRASE-RELATED"/>
    <property type="match status" value="1"/>
</dbReference>
<feature type="domain" description="Tyr recombinase" evidence="5">
    <location>
        <begin position="227"/>
        <end position="422"/>
    </location>
</feature>
<dbReference type="AlphaFoldDB" id="A0A136A164"/>
<dbReference type="PROSITE" id="PS51898">
    <property type="entry name" value="TYR_RECOMBINASE"/>
    <property type="match status" value="1"/>
</dbReference>
<keyword evidence="3" id="KW-0238">DNA-binding</keyword>
<dbReference type="GO" id="GO:0015074">
    <property type="term" value="P:DNA integration"/>
    <property type="evidence" value="ECO:0007669"/>
    <property type="project" value="UniProtKB-KW"/>
</dbReference>
<evidence type="ECO:0000256" key="3">
    <source>
        <dbReference type="ARBA" id="ARBA00023125"/>
    </source>
</evidence>
<evidence type="ECO:0000259" key="5">
    <source>
        <dbReference type="PROSITE" id="PS51898"/>
    </source>
</evidence>
<dbReference type="InterPro" id="IPR011010">
    <property type="entry name" value="DNA_brk_join_enz"/>
</dbReference>
<dbReference type="InterPro" id="IPR010998">
    <property type="entry name" value="Integrase_recombinase_N"/>
</dbReference>
<comment type="caution">
    <text evidence="6">The sequence shown here is derived from an EMBL/GenBank/DDBJ whole genome shotgun (WGS) entry which is preliminary data.</text>
</comment>
<name>A0A136A164_9ALTE</name>
<dbReference type="Pfam" id="PF00589">
    <property type="entry name" value="Phage_integrase"/>
    <property type="match status" value="1"/>
</dbReference>
<dbReference type="Gene3D" id="1.10.443.10">
    <property type="entry name" value="Intergrase catalytic core"/>
    <property type="match status" value="1"/>
</dbReference>
<accession>A0A136A164</accession>
<keyword evidence="7" id="KW-1185">Reference proteome</keyword>
<dbReference type="RefSeq" id="WP_068375909.1">
    <property type="nucleotide sequence ID" value="NZ_LSNE01000005.1"/>
</dbReference>
<sequence>MHNLVKNQNNIYTYRRTVQTHSIRVSLLTKDKLEALQLVEHINTTLDLVYPLKKHEAVKIVHATLHKFQPIFHKQRIAKVQQYLGLDLSQGTGELLSYVVEKYIDEKLRTKAWAEKTYLGYKVIYNNLITLLKDKCFRNIGAVDAQQVKNALQKLPSNLNKKAEYRDKPINRILKMDIPVAHLMSIKTINTMLGCYSELFKWAIKNGYASTNVFDGMLLKDSRKARDLRSPFNPSDLKRIFSDSVIRNPHKNWQKWLPVLGLYTGARLNELCQFQKKDIAKVEGYWCISITDSGSSQILKSVSSKRVIPIHKKLIELGFIDYVNSTGTAQNNMIFPDLKLLNERYSHTPSRWFSNIKNRVIDDSDRKSFHSFRHTFVDYLYNKLKLQGNPLVKALLGHSDSEITSGVYGSSFEIEDLNKIIQSLDFDAYGIST</sequence>
<dbReference type="CDD" id="cd01184">
    <property type="entry name" value="INT_C_like_1"/>
    <property type="match status" value="1"/>
</dbReference>
<reference evidence="7" key="1">
    <citation type="submission" date="2016-02" db="EMBL/GenBank/DDBJ databases">
        <authorList>
            <person name="Schultz-Johansen M."/>
            <person name="Glaring M.A."/>
            <person name="Bech P.K."/>
            <person name="Stougaard P."/>
        </authorList>
    </citation>
    <scope>NUCLEOTIDE SEQUENCE [LARGE SCALE GENOMIC DNA]</scope>
    <source>
        <strain evidence="7">S66</strain>
    </source>
</reference>
<dbReference type="GO" id="GO:0006310">
    <property type="term" value="P:DNA recombination"/>
    <property type="evidence" value="ECO:0007669"/>
    <property type="project" value="UniProtKB-KW"/>
</dbReference>
<dbReference type="SUPFAM" id="SSF56349">
    <property type="entry name" value="DNA breaking-rejoining enzymes"/>
    <property type="match status" value="1"/>
</dbReference>
<evidence type="ECO:0000256" key="4">
    <source>
        <dbReference type="ARBA" id="ARBA00023172"/>
    </source>
</evidence>
<dbReference type="OrthoDB" id="9784724at2"/>
<evidence type="ECO:0000256" key="1">
    <source>
        <dbReference type="ARBA" id="ARBA00008857"/>
    </source>
</evidence>
<dbReference type="Proteomes" id="UP000070299">
    <property type="component" value="Unassembled WGS sequence"/>
</dbReference>
<dbReference type="InterPro" id="IPR050090">
    <property type="entry name" value="Tyrosine_recombinase_XerCD"/>
</dbReference>
<dbReference type="EMBL" id="LSNE01000005">
    <property type="protein sequence ID" value="KXI28976.1"/>
    <property type="molecule type" value="Genomic_DNA"/>
</dbReference>
<keyword evidence="2" id="KW-0229">DNA integration</keyword>
<dbReference type="Gene3D" id="1.10.150.130">
    <property type="match status" value="1"/>
</dbReference>
<dbReference type="GO" id="GO:0003677">
    <property type="term" value="F:DNA binding"/>
    <property type="evidence" value="ECO:0007669"/>
    <property type="project" value="UniProtKB-KW"/>
</dbReference>
<dbReference type="PANTHER" id="PTHR30349:SF41">
    <property type="entry name" value="INTEGRASE_RECOMBINASE PROTEIN MJ0367-RELATED"/>
    <property type="match status" value="1"/>
</dbReference>
<dbReference type="InterPro" id="IPR002104">
    <property type="entry name" value="Integrase_catalytic"/>
</dbReference>
<evidence type="ECO:0000313" key="6">
    <source>
        <dbReference type="EMBL" id="KXI28976.1"/>
    </source>
</evidence>